<dbReference type="Proteomes" id="UP001482620">
    <property type="component" value="Unassembled WGS sequence"/>
</dbReference>
<accession>A0ABV0UPY2</accession>
<evidence type="ECO:0000313" key="1">
    <source>
        <dbReference type="EMBL" id="MEQ2247186.1"/>
    </source>
</evidence>
<proteinExistence type="predicted"/>
<organism evidence="1 2">
    <name type="scientific">Ilyodon furcidens</name>
    <name type="common">goldbreast splitfin</name>
    <dbReference type="NCBI Taxonomy" id="33524"/>
    <lineage>
        <taxon>Eukaryota</taxon>
        <taxon>Metazoa</taxon>
        <taxon>Chordata</taxon>
        <taxon>Craniata</taxon>
        <taxon>Vertebrata</taxon>
        <taxon>Euteleostomi</taxon>
        <taxon>Actinopterygii</taxon>
        <taxon>Neopterygii</taxon>
        <taxon>Teleostei</taxon>
        <taxon>Neoteleostei</taxon>
        <taxon>Acanthomorphata</taxon>
        <taxon>Ovalentaria</taxon>
        <taxon>Atherinomorphae</taxon>
        <taxon>Cyprinodontiformes</taxon>
        <taxon>Goodeidae</taxon>
        <taxon>Ilyodon</taxon>
    </lineage>
</organism>
<name>A0ABV0UPY2_9TELE</name>
<reference evidence="1 2" key="1">
    <citation type="submission" date="2021-06" db="EMBL/GenBank/DDBJ databases">
        <authorList>
            <person name="Palmer J.M."/>
        </authorList>
    </citation>
    <scope>NUCLEOTIDE SEQUENCE [LARGE SCALE GENOMIC DNA]</scope>
    <source>
        <strain evidence="2">if_2019</strain>
        <tissue evidence="1">Muscle</tissue>
    </source>
</reference>
<gene>
    <name evidence="1" type="ORF">ILYODFUR_006682</name>
</gene>
<evidence type="ECO:0000313" key="2">
    <source>
        <dbReference type="Proteomes" id="UP001482620"/>
    </source>
</evidence>
<sequence>MGVSKKHSLKADEATNMSCIAISYIFQKILNKIVLILFGKGFAKCTDVTAVLGEDSSWGVSTCTCIDSLWYSGFSLIQKRCMFASLRYECICMVVCPVCLCVAL</sequence>
<comment type="caution">
    <text evidence="1">The sequence shown here is derived from an EMBL/GenBank/DDBJ whole genome shotgun (WGS) entry which is preliminary data.</text>
</comment>
<protein>
    <submittedName>
        <fullName evidence="1">Uncharacterized protein</fullName>
    </submittedName>
</protein>
<dbReference type="EMBL" id="JAHRIQ010081512">
    <property type="protein sequence ID" value="MEQ2247186.1"/>
    <property type="molecule type" value="Genomic_DNA"/>
</dbReference>
<keyword evidence="2" id="KW-1185">Reference proteome</keyword>